<evidence type="ECO:0000256" key="3">
    <source>
        <dbReference type="ARBA" id="ARBA00023163"/>
    </source>
</evidence>
<name>A0QZH2_MYCS2</name>
<dbReference type="InterPro" id="IPR009057">
    <property type="entry name" value="Homeodomain-like_sf"/>
</dbReference>
<feature type="domain" description="HTH tetR-type" evidence="6">
    <location>
        <begin position="17"/>
        <end position="77"/>
    </location>
</feature>
<sequence length="445" mass="49839">MTAADALPTRGFTAKGLATRDRILRCAADVLLSGGLQGFNVEKVRQAASVSGSQINHYFGDRGDLIRAVLRRQLDIVLDFHRQPALGGLDTFEDWQRWADLNVRYLRKIGYRGTATYHALAGQLAKTDEDTRKTFAEGYWRWITLLEDGFHRMRSAGLLRPDADPRHLAVIVVGIHQGAGLLAFTYRQEWPLVDATQFLVNYIRMFAKDPQQRRVQPIPRRRDRPRGRPPQETAALGFTRKGLATRSRILEGAAQLILQHGVNGTSLDDVRAEVGVSGSQMSHYFATKQDLVRQVIAARTDFVLAFHAQPEMGGLRNISSLHKWAELCWLQGGENYLRNGCVYGSLTSELLEADDEVLDDIAAGYDRWLALFYDGMTAMVRQHDLRDDADPRHLAAVLVIAHQGSTMLTHITSSSEPFKAAMTGALNYVGNFATSKSPRRERRRG</sequence>
<dbReference type="eggNOG" id="COG1309">
    <property type="taxonomic scope" value="Bacteria"/>
</dbReference>
<dbReference type="Pfam" id="PF00440">
    <property type="entry name" value="TetR_N"/>
    <property type="match status" value="1"/>
</dbReference>
<dbReference type="RefSeq" id="WP_011729485.1">
    <property type="nucleotide sequence ID" value="NC_008596.1"/>
</dbReference>
<keyword evidence="2 4" id="KW-0238">DNA-binding</keyword>
<dbReference type="PANTHER" id="PTHR47506:SF1">
    <property type="entry name" value="HTH-TYPE TRANSCRIPTIONAL REGULATOR YJDC"/>
    <property type="match status" value="1"/>
</dbReference>
<feature type="DNA-binding region" description="H-T-H motif" evidence="4">
    <location>
        <begin position="40"/>
        <end position="59"/>
    </location>
</feature>
<protein>
    <submittedName>
        <fullName evidence="7">Transcriptional regulator, TetR family protein</fullName>
    </submittedName>
</protein>
<evidence type="ECO:0000256" key="2">
    <source>
        <dbReference type="ARBA" id="ARBA00023125"/>
    </source>
</evidence>
<dbReference type="Proteomes" id="UP000000757">
    <property type="component" value="Chromosome"/>
</dbReference>
<evidence type="ECO:0000313" key="8">
    <source>
        <dbReference type="Proteomes" id="UP000000757"/>
    </source>
</evidence>
<keyword evidence="3" id="KW-0804">Transcription</keyword>
<dbReference type="GeneID" id="93458754"/>
<keyword evidence="8" id="KW-1185">Reference proteome</keyword>
<reference evidence="7 8" key="1">
    <citation type="submission" date="2006-10" db="EMBL/GenBank/DDBJ databases">
        <authorList>
            <person name="Fleischmann R.D."/>
            <person name="Dodson R.J."/>
            <person name="Haft D.H."/>
            <person name="Merkel J.S."/>
            <person name="Nelson W.C."/>
            <person name="Fraser C.M."/>
        </authorList>
    </citation>
    <scope>NUCLEOTIDE SEQUENCE [LARGE SCALE GENOMIC DNA]</scope>
    <source>
        <strain evidence="8">ATCC 700084 / mc(2)155</strain>
    </source>
</reference>
<dbReference type="SUPFAM" id="SSF48498">
    <property type="entry name" value="Tetracyclin repressor-like, C-terminal domain"/>
    <property type="match status" value="2"/>
</dbReference>
<evidence type="ECO:0000256" key="1">
    <source>
        <dbReference type="ARBA" id="ARBA00023015"/>
    </source>
</evidence>
<dbReference type="PROSITE" id="PS50977">
    <property type="entry name" value="HTH_TETR_2"/>
    <property type="match status" value="2"/>
</dbReference>
<gene>
    <name evidence="7" type="ordered locus">MSMEG_4024</name>
</gene>
<dbReference type="PANTHER" id="PTHR47506">
    <property type="entry name" value="TRANSCRIPTIONAL REGULATORY PROTEIN"/>
    <property type="match status" value="1"/>
</dbReference>
<feature type="DNA-binding region" description="H-T-H motif" evidence="4">
    <location>
        <begin position="266"/>
        <end position="285"/>
    </location>
</feature>
<dbReference type="STRING" id="246196.MSMEG_4024"/>
<evidence type="ECO:0000313" key="7">
    <source>
        <dbReference type="EMBL" id="ABK69919.1"/>
    </source>
</evidence>
<dbReference type="PATRIC" id="fig|246196.19.peg.3960"/>
<dbReference type="InterPro" id="IPR001647">
    <property type="entry name" value="HTH_TetR"/>
</dbReference>
<accession>A0QZH2</accession>
<feature type="region of interest" description="Disordered" evidence="5">
    <location>
        <begin position="213"/>
        <end position="233"/>
    </location>
</feature>
<evidence type="ECO:0000256" key="5">
    <source>
        <dbReference type="SAM" id="MobiDB-lite"/>
    </source>
</evidence>
<dbReference type="OrthoDB" id="3827407at2"/>
<organism evidence="7 8">
    <name type="scientific">Mycolicibacterium smegmatis (strain ATCC 700084 / mc(2)155)</name>
    <name type="common">Mycobacterium smegmatis</name>
    <dbReference type="NCBI Taxonomy" id="246196"/>
    <lineage>
        <taxon>Bacteria</taxon>
        <taxon>Bacillati</taxon>
        <taxon>Actinomycetota</taxon>
        <taxon>Actinomycetes</taxon>
        <taxon>Mycobacteriales</taxon>
        <taxon>Mycobacteriaceae</taxon>
        <taxon>Mycolicibacterium</taxon>
    </lineage>
</organism>
<keyword evidence="1" id="KW-0805">Transcription regulation</keyword>
<dbReference type="KEGG" id="msm:MSMEG_4024"/>
<dbReference type="AlphaFoldDB" id="A0QZH2"/>
<dbReference type="PaxDb" id="246196-MSMEI_3929"/>
<dbReference type="Gene3D" id="1.10.357.10">
    <property type="entry name" value="Tetracycline Repressor, domain 2"/>
    <property type="match status" value="2"/>
</dbReference>
<dbReference type="Pfam" id="PF16925">
    <property type="entry name" value="TetR_C_13"/>
    <property type="match status" value="1"/>
</dbReference>
<dbReference type="SUPFAM" id="SSF46689">
    <property type="entry name" value="Homeodomain-like"/>
    <property type="match status" value="2"/>
</dbReference>
<proteinExistence type="predicted"/>
<evidence type="ECO:0000256" key="4">
    <source>
        <dbReference type="PROSITE-ProRule" id="PRU00335"/>
    </source>
</evidence>
<dbReference type="InterPro" id="IPR011075">
    <property type="entry name" value="TetR_C"/>
</dbReference>
<dbReference type="GO" id="GO:0003677">
    <property type="term" value="F:DNA binding"/>
    <property type="evidence" value="ECO:0007669"/>
    <property type="project" value="UniProtKB-UniRule"/>
</dbReference>
<dbReference type="EMBL" id="CP000480">
    <property type="protein sequence ID" value="ABK69919.1"/>
    <property type="molecule type" value="Genomic_DNA"/>
</dbReference>
<feature type="domain" description="HTH tetR-type" evidence="6">
    <location>
        <begin position="243"/>
        <end position="303"/>
    </location>
</feature>
<evidence type="ECO:0000259" key="6">
    <source>
        <dbReference type="PROSITE" id="PS50977"/>
    </source>
</evidence>
<dbReference type="InterPro" id="IPR036271">
    <property type="entry name" value="Tet_transcr_reg_TetR-rel_C_sf"/>
</dbReference>